<dbReference type="WBParaSite" id="SVE_1302900.1">
    <property type="protein sequence ID" value="SVE_1302900.1"/>
    <property type="gene ID" value="SVE_1302900"/>
</dbReference>
<dbReference type="InterPro" id="IPR043128">
    <property type="entry name" value="Rev_trsase/Diguanyl_cyclase"/>
</dbReference>
<dbReference type="Gene3D" id="3.30.70.270">
    <property type="match status" value="1"/>
</dbReference>
<dbReference type="PROSITE" id="PS50878">
    <property type="entry name" value="RT_POL"/>
    <property type="match status" value="1"/>
</dbReference>
<reference evidence="2" key="1">
    <citation type="submission" date="2014-07" db="EMBL/GenBank/DDBJ databases">
        <authorList>
            <person name="Martin A.A"/>
            <person name="De Silva N."/>
        </authorList>
    </citation>
    <scope>NUCLEOTIDE SEQUENCE</scope>
</reference>
<name>A0A0K0FRX1_STRVS</name>
<dbReference type="CDD" id="cd01647">
    <property type="entry name" value="RT_LTR"/>
    <property type="match status" value="1"/>
</dbReference>
<dbReference type="InterPro" id="IPR000477">
    <property type="entry name" value="RT_dom"/>
</dbReference>
<dbReference type="InterPro" id="IPR043502">
    <property type="entry name" value="DNA/RNA_pol_sf"/>
</dbReference>
<dbReference type="InterPro" id="IPR053134">
    <property type="entry name" value="RNA-dir_DNA_polymerase"/>
</dbReference>
<feature type="domain" description="Reverse transcriptase" evidence="1">
    <location>
        <begin position="1"/>
        <end position="113"/>
    </location>
</feature>
<organism evidence="2 3">
    <name type="scientific">Strongyloides venezuelensis</name>
    <name type="common">Threadworm</name>
    <dbReference type="NCBI Taxonomy" id="75913"/>
    <lineage>
        <taxon>Eukaryota</taxon>
        <taxon>Metazoa</taxon>
        <taxon>Ecdysozoa</taxon>
        <taxon>Nematoda</taxon>
        <taxon>Chromadorea</taxon>
        <taxon>Rhabditida</taxon>
        <taxon>Tylenchina</taxon>
        <taxon>Panagrolaimomorpha</taxon>
        <taxon>Strongyloidoidea</taxon>
        <taxon>Strongyloididae</taxon>
        <taxon>Strongyloides</taxon>
    </lineage>
</organism>
<dbReference type="Pfam" id="PF00078">
    <property type="entry name" value="RVT_1"/>
    <property type="match status" value="1"/>
</dbReference>
<evidence type="ECO:0000259" key="1">
    <source>
        <dbReference type="PROSITE" id="PS50878"/>
    </source>
</evidence>
<dbReference type="AlphaFoldDB" id="A0A0K0FRX1"/>
<accession>A0A0K0FRX1</accession>
<proteinExistence type="predicted"/>
<evidence type="ECO:0000313" key="2">
    <source>
        <dbReference type="Proteomes" id="UP000035680"/>
    </source>
</evidence>
<evidence type="ECO:0000313" key="3">
    <source>
        <dbReference type="WBParaSite" id="SVE_1302900.1"/>
    </source>
</evidence>
<protein>
    <submittedName>
        <fullName evidence="3">Retrotransposon-like protein 1 (inferred by orthology to a human protein)</fullName>
    </submittedName>
</protein>
<keyword evidence="2" id="KW-1185">Reference proteome</keyword>
<dbReference type="PANTHER" id="PTHR24559">
    <property type="entry name" value="TRANSPOSON TY3-I GAG-POL POLYPROTEIN"/>
    <property type="match status" value="1"/>
</dbReference>
<dbReference type="PANTHER" id="PTHR24559:SF444">
    <property type="entry name" value="REVERSE TRANSCRIPTASE DOMAIN-CONTAINING PROTEIN"/>
    <property type="match status" value="1"/>
</dbReference>
<dbReference type="SUPFAM" id="SSF56672">
    <property type="entry name" value="DNA/RNA polymerases"/>
    <property type="match status" value="1"/>
</dbReference>
<dbReference type="Gene3D" id="3.10.10.10">
    <property type="entry name" value="HIV Type 1 Reverse Transcriptase, subunit A, domain 1"/>
    <property type="match status" value="1"/>
</dbReference>
<sequence length="113" mass="12451">MVNAGILKKSKSPYSNPALIINKDGKLRLVLNSRKLNSILKKNSIPLPRIQDTIYKMGSKSMFCCLDLAKGYLQIPLTQSLRQLTAFSIPGIGHYQFCSLPLGLTVAPAEFQA</sequence>
<reference evidence="3" key="2">
    <citation type="submission" date="2015-08" db="UniProtKB">
        <authorList>
            <consortium name="WormBaseParasite"/>
        </authorList>
    </citation>
    <scope>IDENTIFICATION</scope>
</reference>
<dbReference type="Proteomes" id="UP000035680">
    <property type="component" value="Unassembled WGS sequence"/>
</dbReference>
<dbReference type="STRING" id="75913.A0A0K0FRX1"/>